<evidence type="ECO:0000313" key="13">
    <source>
        <dbReference type="EMBL" id="QBH11540.1"/>
    </source>
</evidence>
<evidence type="ECO:0000256" key="4">
    <source>
        <dbReference type="ARBA" id="ARBA00022692"/>
    </source>
</evidence>
<dbReference type="InterPro" id="IPR033479">
    <property type="entry name" value="dCache_1"/>
</dbReference>
<protein>
    <submittedName>
        <fullName evidence="13">Methyl-accepting chemotaxis protein</fullName>
    </submittedName>
</protein>
<dbReference type="CDD" id="cd06225">
    <property type="entry name" value="HAMP"/>
    <property type="match status" value="1"/>
</dbReference>
<keyword evidence="5 10" id="KW-1133">Transmembrane helix</keyword>
<evidence type="ECO:0000313" key="16">
    <source>
        <dbReference type="Proteomes" id="UP000293902"/>
    </source>
</evidence>
<feature type="domain" description="HAMP" evidence="12">
    <location>
        <begin position="322"/>
        <end position="376"/>
    </location>
</feature>
<sequence length="667" mass="71809">MKRRKIMPKKLNIKAKLLFSVTIFVIALMLVSGYISAKISFAIIYDRIVNREAPASVNYIAETFEKKMDKSLSIARLIADNPHIIQWIKDGEKKEGMNQAISFFKEVKKNDMDFVFLVSANSKNYYTSDGLFKTVSADNPRDSWFFDTLKSKTKLAINIDTAEKAKTLMAFINLLVGPVDNPIGVAGAGINLTALSEQLSTTKLSENSTAFLISQDGSIQAHPSENYVFTIKNIKNIPDQGFQKEIVQALLTEEKGTKEYIDEKGIEKLVVFKIIPASNWKIVFEIPKKELGKGLGKIQTVNTLMTLICIVVLVLVLSFFINKILKPVKETVATLEDISQGEGDLTKRIEVTTSDEIGILATAFNTFLDKLSSIIANATSYSAKVDESSGTMLDITKAVSVETTSASSRIQTIAASAEEVNLGMESVASAIEESNANISMIASAVEQMSATINEISQKSASARTISEKAVSVSQETSSQIKELGGAANEIGKVTDTITDISEQTNLLALNATIEAARAGDAGKGFAVVASEIKELAKQTTIAAQEINTRISGIQSATNTSVLNIKEVESIITDCNDLIGSIAAAIEEQTATTQEISSNISQLSNGIAEVSANVSGSALAVNSIAKEIDATNQSVSGLANSGSQMTVNAEKMADLANKLKQLMNLFKI</sequence>
<name>A0A328FBX1_9BACT</name>
<evidence type="ECO:0000256" key="10">
    <source>
        <dbReference type="SAM" id="Phobius"/>
    </source>
</evidence>
<keyword evidence="6 10" id="KW-0472">Membrane</keyword>
<comment type="subcellular location">
    <subcellularLocation>
        <location evidence="1">Cell membrane</location>
        <topology evidence="1">Multi-pass membrane protein</topology>
    </subcellularLocation>
</comment>
<dbReference type="PROSITE" id="PS50885">
    <property type="entry name" value="HAMP"/>
    <property type="match status" value="1"/>
</dbReference>
<evidence type="ECO:0000256" key="5">
    <source>
        <dbReference type="ARBA" id="ARBA00022989"/>
    </source>
</evidence>
<reference evidence="13 16" key="2">
    <citation type="submission" date="2019-02" db="EMBL/GenBank/DDBJ databases">
        <title>Complete genome sequence of Desulfobacter hydrogenophilus AcRS1.</title>
        <authorList>
            <person name="Marietou A."/>
            <person name="Lund M.B."/>
            <person name="Marshall I.P.G."/>
            <person name="Schreiber L."/>
            <person name="Jorgensen B."/>
        </authorList>
    </citation>
    <scope>NUCLEOTIDE SEQUENCE [LARGE SCALE GENOMIC DNA]</scope>
    <source>
        <strain evidence="13 16">AcRS1</strain>
    </source>
</reference>
<dbReference type="Gene3D" id="1.10.287.950">
    <property type="entry name" value="Methyl-accepting chemotaxis protein"/>
    <property type="match status" value="1"/>
</dbReference>
<evidence type="ECO:0000256" key="9">
    <source>
        <dbReference type="PROSITE-ProRule" id="PRU00284"/>
    </source>
</evidence>
<dbReference type="GO" id="GO:0005886">
    <property type="term" value="C:plasma membrane"/>
    <property type="evidence" value="ECO:0007669"/>
    <property type="project" value="UniProtKB-SubCell"/>
</dbReference>
<dbReference type="Gene3D" id="3.30.450.20">
    <property type="entry name" value="PAS domain"/>
    <property type="match status" value="1"/>
</dbReference>
<keyword evidence="7 9" id="KW-0807">Transducer</keyword>
<dbReference type="Pfam" id="PF00015">
    <property type="entry name" value="MCPsignal"/>
    <property type="match status" value="1"/>
</dbReference>
<evidence type="ECO:0000259" key="12">
    <source>
        <dbReference type="PROSITE" id="PS50885"/>
    </source>
</evidence>
<dbReference type="GO" id="GO:0006935">
    <property type="term" value="P:chemotaxis"/>
    <property type="evidence" value="ECO:0007669"/>
    <property type="project" value="UniProtKB-KW"/>
</dbReference>
<dbReference type="CDD" id="cd12912">
    <property type="entry name" value="PDC2_MCP_like"/>
    <property type="match status" value="1"/>
</dbReference>
<dbReference type="Proteomes" id="UP000248798">
    <property type="component" value="Unassembled WGS sequence"/>
</dbReference>
<evidence type="ECO:0000313" key="15">
    <source>
        <dbReference type="Proteomes" id="UP000248798"/>
    </source>
</evidence>
<dbReference type="EMBL" id="CP036313">
    <property type="protein sequence ID" value="QBH11540.1"/>
    <property type="molecule type" value="Genomic_DNA"/>
</dbReference>
<dbReference type="Proteomes" id="UP000293902">
    <property type="component" value="Chromosome"/>
</dbReference>
<dbReference type="Gene3D" id="1.10.8.500">
    <property type="entry name" value="HAMP domain in histidine kinase"/>
    <property type="match status" value="1"/>
</dbReference>
<dbReference type="Pfam" id="PF02743">
    <property type="entry name" value="dCache_1"/>
    <property type="match status" value="1"/>
</dbReference>
<accession>A0A328FBX1</accession>
<dbReference type="EMBL" id="QLNI01000045">
    <property type="protein sequence ID" value="RAM00527.1"/>
    <property type="molecule type" value="Genomic_DNA"/>
</dbReference>
<dbReference type="Pfam" id="PF00672">
    <property type="entry name" value="HAMP"/>
    <property type="match status" value="1"/>
</dbReference>
<dbReference type="PANTHER" id="PTHR32089:SF112">
    <property type="entry name" value="LYSOZYME-LIKE PROTEIN-RELATED"/>
    <property type="match status" value="1"/>
</dbReference>
<evidence type="ECO:0000256" key="8">
    <source>
        <dbReference type="ARBA" id="ARBA00029447"/>
    </source>
</evidence>
<keyword evidence="3" id="KW-0145">Chemotaxis</keyword>
<keyword evidence="4 10" id="KW-0812">Transmembrane</keyword>
<feature type="domain" description="Methyl-accepting transducer" evidence="11">
    <location>
        <begin position="402"/>
        <end position="624"/>
    </location>
</feature>
<evidence type="ECO:0000256" key="7">
    <source>
        <dbReference type="ARBA" id="ARBA00023224"/>
    </source>
</evidence>
<dbReference type="InterPro" id="IPR004089">
    <property type="entry name" value="MCPsignal_dom"/>
</dbReference>
<keyword evidence="16" id="KW-1185">Reference proteome</keyword>
<dbReference type="SUPFAM" id="SSF58104">
    <property type="entry name" value="Methyl-accepting chemotaxis protein (MCP) signaling domain"/>
    <property type="match status" value="1"/>
</dbReference>
<dbReference type="OrthoDB" id="5428110at2"/>
<dbReference type="InterPro" id="IPR003660">
    <property type="entry name" value="HAMP_dom"/>
</dbReference>
<organism evidence="14 15">
    <name type="scientific">Desulfobacter hydrogenophilus</name>
    <dbReference type="NCBI Taxonomy" id="2291"/>
    <lineage>
        <taxon>Bacteria</taxon>
        <taxon>Pseudomonadati</taxon>
        <taxon>Thermodesulfobacteriota</taxon>
        <taxon>Desulfobacteria</taxon>
        <taxon>Desulfobacterales</taxon>
        <taxon>Desulfobacteraceae</taxon>
        <taxon>Desulfobacter</taxon>
    </lineage>
</organism>
<feature type="transmembrane region" description="Helical" evidence="10">
    <location>
        <begin position="303"/>
        <end position="321"/>
    </location>
</feature>
<proteinExistence type="inferred from homology"/>
<gene>
    <name evidence="14" type="ORF">DO021_18640</name>
    <name evidence="13" type="ORF">EYB58_00560</name>
</gene>
<dbReference type="SMART" id="SM00283">
    <property type="entry name" value="MA"/>
    <property type="match status" value="1"/>
</dbReference>
<evidence type="ECO:0000256" key="2">
    <source>
        <dbReference type="ARBA" id="ARBA00022475"/>
    </source>
</evidence>
<evidence type="ECO:0000313" key="14">
    <source>
        <dbReference type="EMBL" id="RAM00527.1"/>
    </source>
</evidence>
<dbReference type="AlphaFoldDB" id="A0A328FBX1"/>
<evidence type="ECO:0000256" key="6">
    <source>
        <dbReference type="ARBA" id="ARBA00023136"/>
    </source>
</evidence>
<reference evidence="14 15" key="1">
    <citation type="submission" date="2018-06" db="EMBL/GenBank/DDBJ databases">
        <title>Complete Genome Sequence of Desulfobacter hydrogenophilus (DSM3380).</title>
        <authorList>
            <person name="Marietou A."/>
            <person name="Schreiber L."/>
            <person name="Marshall I."/>
            <person name="Jorgensen B."/>
        </authorList>
    </citation>
    <scope>NUCLEOTIDE SEQUENCE [LARGE SCALE GENOMIC DNA]</scope>
    <source>
        <strain evidence="14 15">DSM 3380</strain>
    </source>
</reference>
<evidence type="ECO:0000259" key="11">
    <source>
        <dbReference type="PROSITE" id="PS50111"/>
    </source>
</evidence>
<dbReference type="GO" id="GO:0007165">
    <property type="term" value="P:signal transduction"/>
    <property type="evidence" value="ECO:0007669"/>
    <property type="project" value="UniProtKB-KW"/>
</dbReference>
<keyword evidence="2" id="KW-1003">Cell membrane</keyword>
<dbReference type="SMART" id="SM00304">
    <property type="entry name" value="HAMP"/>
    <property type="match status" value="2"/>
</dbReference>
<comment type="similarity">
    <text evidence="8">Belongs to the methyl-accepting chemotaxis (MCP) protein family.</text>
</comment>
<dbReference type="PROSITE" id="PS50111">
    <property type="entry name" value="CHEMOTAXIS_TRANSDUC_2"/>
    <property type="match status" value="1"/>
</dbReference>
<evidence type="ECO:0000256" key="3">
    <source>
        <dbReference type="ARBA" id="ARBA00022500"/>
    </source>
</evidence>
<evidence type="ECO:0000256" key="1">
    <source>
        <dbReference type="ARBA" id="ARBA00004651"/>
    </source>
</evidence>
<dbReference type="PANTHER" id="PTHR32089">
    <property type="entry name" value="METHYL-ACCEPTING CHEMOTAXIS PROTEIN MCPB"/>
    <property type="match status" value="1"/>
</dbReference>